<organism evidence="3 4">
    <name type="scientific">Hydrogenophaga electricum</name>
    <dbReference type="NCBI Taxonomy" id="1230953"/>
    <lineage>
        <taxon>Bacteria</taxon>
        <taxon>Pseudomonadati</taxon>
        <taxon>Pseudomonadota</taxon>
        <taxon>Betaproteobacteria</taxon>
        <taxon>Burkholderiales</taxon>
        <taxon>Comamonadaceae</taxon>
        <taxon>Hydrogenophaga</taxon>
    </lineage>
</organism>
<dbReference type="PANTHER" id="PTHR40547:SF1">
    <property type="entry name" value="SLL0298 PROTEIN"/>
    <property type="match status" value="1"/>
</dbReference>
<dbReference type="Pfam" id="PF09835">
    <property type="entry name" value="DUF2062"/>
    <property type="match status" value="1"/>
</dbReference>
<reference evidence="4" key="1">
    <citation type="journal article" date="2019" name="Int. J. Syst. Evol. Microbiol.">
        <title>The Global Catalogue of Microorganisms (GCM) 10K type strain sequencing project: providing services to taxonomists for standard genome sequencing and annotation.</title>
        <authorList>
            <consortium name="The Broad Institute Genomics Platform"/>
            <consortium name="The Broad Institute Genome Sequencing Center for Infectious Disease"/>
            <person name="Wu L."/>
            <person name="Ma J."/>
        </authorList>
    </citation>
    <scope>NUCLEOTIDE SEQUENCE [LARGE SCALE GENOMIC DNA]</scope>
    <source>
        <strain evidence="4">NBRC 109341</strain>
    </source>
</reference>
<feature type="domain" description="DUF2062" evidence="2">
    <location>
        <begin position="3"/>
        <end position="157"/>
    </location>
</feature>
<feature type="transmembrane region" description="Helical" evidence="1">
    <location>
        <begin position="126"/>
        <end position="151"/>
    </location>
</feature>
<dbReference type="PANTHER" id="PTHR40547">
    <property type="entry name" value="SLL0298 PROTEIN"/>
    <property type="match status" value="1"/>
</dbReference>
<proteinExistence type="predicted"/>
<dbReference type="InterPro" id="IPR018639">
    <property type="entry name" value="DUF2062"/>
</dbReference>
<dbReference type="Proteomes" id="UP001156903">
    <property type="component" value="Unassembled WGS sequence"/>
</dbReference>
<keyword evidence="4" id="KW-1185">Reference proteome</keyword>
<comment type="caution">
    <text evidence="3">The sequence shown here is derived from an EMBL/GenBank/DDBJ whole genome shotgun (WGS) entry which is preliminary data.</text>
</comment>
<name>A0ABQ6C2L1_9BURK</name>
<gene>
    <name evidence="3" type="ORF">GCM10007935_06730</name>
</gene>
<accession>A0ABQ6C2L1</accession>
<dbReference type="EMBL" id="BSPB01000003">
    <property type="protein sequence ID" value="GLS13244.1"/>
    <property type="molecule type" value="Genomic_DNA"/>
</dbReference>
<evidence type="ECO:0000256" key="1">
    <source>
        <dbReference type="SAM" id="Phobius"/>
    </source>
</evidence>
<evidence type="ECO:0000313" key="4">
    <source>
        <dbReference type="Proteomes" id="UP001156903"/>
    </source>
</evidence>
<evidence type="ECO:0000313" key="3">
    <source>
        <dbReference type="EMBL" id="GLS13244.1"/>
    </source>
</evidence>
<keyword evidence="1" id="KW-1133">Transmembrane helix</keyword>
<keyword evidence="1" id="KW-0472">Membrane</keyword>
<sequence length="170" mass="17966">MGPALLQPRLWRFSRRGTSIGLALGVFFGLLIPLAQIPCSAAAAIVLRANLPAAMASTLVTNPVTFGPIYYAAYRLGRWMLGDPAHADDEIPPMDVPLEAADPSGTGWLSALGAVVDYASTVGKPLVLGLAVLACACGLLTYWLSSAVLAWRVRRQRHARVSARLGTAKA</sequence>
<keyword evidence="1" id="KW-0812">Transmembrane</keyword>
<evidence type="ECO:0000259" key="2">
    <source>
        <dbReference type="Pfam" id="PF09835"/>
    </source>
</evidence>
<protein>
    <recommendedName>
        <fullName evidence="2">DUF2062 domain-containing protein</fullName>
    </recommendedName>
</protein>